<dbReference type="Pfam" id="PF13023">
    <property type="entry name" value="HD_3"/>
    <property type="match status" value="1"/>
</dbReference>
<name>A0A291LYM4_9RHOB</name>
<accession>A0A291LYM4</accession>
<dbReference type="KEGG" id="cmag:CBW24_07425"/>
<dbReference type="Proteomes" id="UP000219050">
    <property type="component" value="Chromosome"/>
</dbReference>
<dbReference type="GO" id="GO:0046872">
    <property type="term" value="F:metal ion binding"/>
    <property type="evidence" value="ECO:0007669"/>
    <property type="project" value="UniProtKB-KW"/>
</dbReference>
<dbReference type="EMBL" id="CP021404">
    <property type="protein sequence ID" value="ATI41843.1"/>
    <property type="molecule type" value="Genomic_DNA"/>
</dbReference>
<dbReference type="PANTHER" id="PTHR11845:SF13">
    <property type="entry name" value="5'-DEOXYNUCLEOTIDASE HDDC2"/>
    <property type="match status" value="1"/>
</dbReference>
<keyword evidence="5" id="KW-1185">Reference proteome</keyword>
<reference evidence="4 5" key="1">
    <citation type="submission" date="2017-05" db="EMBL/GenBank/DDBJ databases">
        <title>Comparative genomic and metabolic analysis of manganese-oxidizing mechanisms in Celeribater manganoxidans DY25T: its adaption to the environment of polymetallic nodule.</title>
        <authorList>
            <person name="Wang X."/>
        </authorList>
    </citation>
    <scope>NUCLEOTIDE SEQUENCE [LARGE SCALE GENOMIC DNA]</scope>
    <source>
        <strain evidence="4 5">DY25</strain>
    </source>
</reference>
<dbReference type="RefSeq" id="WP_097373175.1">
    <property type="nucleotide sequence ID" value="NZ_CP021404.1"/>
</dbReference>
<dbReference type="GO" id="GO:0005737">
    <property type="term" value="C:cytoplasm"/>
    <property type="evidence" value="ECO:0007669"/>
    <property type="project" value="TreeGrafter"/>
</dbReference>
<dbReference type="InterPro" id="IPR039356">
    <property type="entry name" value="YfbR/HDDC2"/>
</dbReference>
<evidence type="ECO:0000256" key="2">
    <source>
        <dbReference type="ARBA" id="ARBA00022801"/>
    </source>
</evidence>
<dbReference type="GO" id="GO:0002953">
    <property type="term" value="F:5'-deoxynucleotidase activity"/>
    <property type="evidence" value="ECO:0007669"/>
    <property type="project" value="InterPro"/>
</dbReference>
<organism evidence="4 5">
    <name type="scientific">Pacificitalea manganoxidans</name>
    <dbReference type="NCBI Taxonomy" id="1411902"/>
    <lineage>
        <taxon>Bacteria</taxon>
        <taxon>Pseudomonadati</taxon>
        <taxon>Pseudomonadota</taxon>
        <taxon>Alphaproteobacteria</taxon>
        <taxon>Rhodobacterales</taxon>
        <taxon>Paracoccaceae</taxon>
        <taxon>Pacificitalea</taxon>
    </lineage>
</organism>
<dbReference type="PANTHER" id="PTHR11845">
    <property type="entry name" value="5'-DEOXYNUCLEOTIDASE HDDC2"/>
    <property type="match status" value="1"/>
</dbReference>
<evidence type="ECO:0000259" key="3">
    <source>
        <dbReference type="Pfam" id="PF13023"/>
    </source>
</evidence>
<proteinExistence type="predicted"/>
<keyword evidence="1" id="KW-0479">Metal-binding</keyword>
<dbReference type="AlphaFoldDB" id="A0A291LYM4"/>
<dbReference type="OrthoDB" id="9796032at2"/>
<dbReference type="InterPro" id="IPR006674">
    <property type="entry name" value="HD_domain"/>
</dbReference>
<dbReference type="Gene3D" id="1.10.3210.10">
    <property type="entry name" value="Hypothetical protein af1432"/>
    <property type="match status" value="1"/>
</dbReference>
<evidence type="ECO:0000313" key="4">
    <source>
        <dbReference type="EMBL" id="ATI41843.1"/>
    </source>
</evidence>
<gene>
    <name evidence="4" type="ORF">CBW24_07425</name>
</gene>
<evidence type="ECO:0000313" key="5">
    <source>
        <dbReference type="Proteomes" id="UP000219050"/>
    </source>
</evidence>
<evidence type="ECO:0000256" key="1">
    <source>
        <dbReference type="ARBA" id="ARBA00022723"/>
    </source>
</evidence>
<protein>
    <submittedName>
        <fullName evidence="4">Hydrolase</fullName>
    </submittedName>
</protein>
<dbReference type="SUPFAM" id="SSF109604">
    <property type="entry name" value="HD-domain/PDEase-like"/>
    <property type="match status" value="1"/>
</dbReference>
<feature type="domain" description="HD" evidence="3">
    <location>
        <begin position="25"/>
        <end position="188"/>
    </location>
</feature>
<keyword evidence="2 4" id="KW-0378">Hydrolase</keyword>
<sequence>MAEGAFSPAVETPDLTAQLRFLVEADRLKAVLRASRLCDGSRFENSAEHSWHAALYALTLAGQAGSGVQIDRVIRMLLLHDLVEIDAGDTPIHLDLDPALQEAAEQAAADRLFGLLPAEQGAEFRALWDEFEAAESADAVFAKSLDRVVPLLQNLANDGGSWVDYDVRWSQIVTRVGDKVARGAPDLWTHVAGLVRPWFAARGRDDLA</sequence>